<feature type="chain" id="PRO_5041968580" description="Apple domain-containing protein" evidence="1">
    <location>
        <begin position="20"/>
        <end position="217"/>
    </location>
</feature>
<proteinExistence type="predicted"/>
<organism evidence="3 4">
    <name type="scientific">Fusarium torulosum</name>
    <dbReference type="NCBI Taxonomy" id="33205"/>
    <lineage>
        <taxon>Eukaryota</taxon>
        <taxon>Fungi</taxon>
        <taxon>Dikarya</taxon>
        <taxon>Ascomycota</taxon>
        <taxon>Pezizomycotina</taxon>
        <taxon>Sordariomycetes</taxon>
        <taxon>Hypocreomycetidae</taxon>
        <taxon>Hypocreales</taxon>
        <taxon>Nectriaceae</taxon>
        <taxon>Fusarium</taxon>
    </lineage>
</organism>
<sequence>MVFLKSFLVPLVALAGVNAGPCRPSSSGGSMEITASMASTAESTVTASTFFTQASETVIATVSESEMPTTTILSSTIKTSAAVESDTTALSDPDTTTLITTTTPNVLTAVTTTIEATTTTATPEAPAAQCADLANPYTDDEGIQYELRCDWGWDSYQDLEYIIKSTMEKCIKACSRNDDCDNAQFQTDNKLCILIGTGFDYSSHKPGTSNAVKIRPT</sequence>
<keyword evidence="4" id="KW-1185">Reference proteome</keyword>
<dbReference type="AlphaFoldDB" id="A0AAE8SJ13"/>
<feature type="signal peptide" evidence="1">
    <location>
        <begin position="1"/>
        <end position="19"/>
    </location>
</feature>
<dbReference type="Proteomes" id="UP001187734">
    <property type="component" value="Unassembled WGS sequence"/>
</dbReference>
<dbReference type="EMBL" id="ONZP01000235">
    <property type="protein sequence ID" value="SPJ78685.1"/>
    <property type="molecule type" value="Genomic_DNA"/>
</dbReference>
<evidence type="ECO:0000256" key="1">
    <source>
        <dbReference type="SAM" id="SignalP"/>
    </source>
</evidence>
<dbReference type="InterPro" id="IPR003609">
    <property type="entry name" value="Pan_app"/>
</dbReference>
<name>A0AAE8SJ13_9HYPO</name>
<evidence type="ECO:0000313" key="3">
    <source>
        <dbReference type="EMBL" id="SPJ78685.1"/>
    </source>
</evidence>
<reference evidence="3" key="1">
    <citation type="submission" date="2018-03" db="EMBL/GenBank/DDBJ databases">
        <authorList>
            <person name="Guldener U."/>
        </authorList>
    </citation>
    <scope>NUCLEOTIDE SEQUENCE</scope>
</reference>
<evidence type="ECO:0000313" key="4">
    <source>
        <dbReference type="Proteomes" id="UP001187734"/>
    </source>
</evidence>
<feature type="domain" description="Apple" evidence="2">
    <location>
        <begin position="165"/>
        <end position="195"/>
    </location>
</feature>
<evidence type="ECO:0000259" key="2">
    <source>
        <dbReference type="Pfam" id="PF00024"/>
    </source>
</evidence>
<keyword evidence="1" id="KW-0732">Signal</keyword>
<protein>
    <recommendedName>
        <fullName evidence="2">Apple domain-containing protein</fullName>
    </recommendedName>
</protein>
<accession>A0AAE8SJ13</accession>
<dbReference type="Pfam" id="PF00024">
    <property type="entry name" value="PAN_1"/>
    <property type="match status" value="1"/>
</dbReference>
<gene>
    <name evidence="3" type="ORF">FTOL_07075</name>
</gene>
<comment type="caution">
    <text evidence="3">The sequence shown here is derived from an EMBL/GenBank/DDBJ whole genome shotgun (WGS) entry which is preliminary data.</text>
</comment>